<dbReference type="PROSITE" id="PS50002">
    <property type="entry name" value="SH3"/>
    <property type="match status" value="1"/>
</dbReference>
<dbReference type="InterPro" id="IPR004152">
    <property type="entry name" value="GAT_dom"/>
</dbReference>
<dbReference type="GO" id="GO:0043130">
    <property type="term" value="F:ubiquitin binding"/>
    <property type="evidence" value="ECO:0007669"/>
    <property type="project" value="InterPro"/>
</dbReference>
<evidence type="ECO:0000259" key="14">
    <source>
        <dbReference type="PROSITE" id="PS50179"/>
    </source>
</evidence>
<dbReference type="PANTHER" id="PTHR45929:SF3">
    <property type="entry name" value="JAK PATHWAY SIGNAL TRANSDUCTION ADAPTOR MOLECULE"/>
    <property type="match status" value="1"/>
</dbReference>
<dbReference type="AlphaFoldDB" id="A0A433D4Y3"/>
<dbReference type="CDD" id="cd16978">
    <property type="entry name" value="VHS_HSE1"/>
    <property type="match status" value="1"/>
</dbReference>
<dbReference type="OrthoDB" id="10255964at2759"/>
<comment type="similarity">
    <text evidence="3">Belongs to the STAM family.</text>
</comment>
<evidence type="ECO:0000256" key="2">
    <source>
        <dbReference type="ARBA" id="ARBA00004125"/>
    </source>
</evidence>
<evidence type="ECO:0000256" key="8">
    <source>
        <dbReference type="ARBA" id="ARBA00022753"/>
    </source>
</evidence>
<dbReference type="Pfam" id="PF00018">
    <property type="entry name" value="SH3_1"/>
    <property type="match status" value="1"/>
</dbReference>
<comment type="function">
    <text evidence="1">Component of the ESCRT-0 complex which is the sorting receptor for ubiquitinated cargo proteins at the multivesicular body (MVB).</text>
</comment>
<dbReference type="InterPro" id="IPR036028">
    <property type="entry name" value="SH3-like_dom_sf"/>
</dbReference>
<keyword evidence="7" id="KW-0813">Transport</keyword>
<evidence type="ECO:0000256" key="12">
    <source>
        <dbReference type="SAM" id="MobiDB-lite"/>
    </source>
</evidence>
<dbReference type="PROSITE" id="PS50179">
    <property type="entry name" value="VHS"/>
    <property type="match status" value="1"/>
</dbReference>
<feature type="non-terminal residue" evidence="15">
    <location>
        <position position="335"/>
    </location>
</feature>
<feature type="region of interest" description="Disordered" evidence="12">
    <location>
        <begin position="142"/>
        <end position="164"/>
    </location>
</feature>
<protein>
    <recommendedName>
        <fullName evidence="4">Class E vacuolar protein-sorting machinery protein HSE1</fullName>
    </recommendedName>
    <alternativeName>
        <fullName evidence="5">Class E vacuolar protein-sorting machinery protein hse1</fullName>
    </alternativeName>
</protein>
<dbReference type="SUPFAM" id="SSF89009">
    <property type="entry name" value="GAT-like domain"/>
    <property type="match status" value="1"/>
</dbReference>
<dbReference type="GO" id="GO:0010008">
    <property type="term" value="C:endosome membrane"/>
    <property type="evidence" value="ECO:0007669"/>
    <property type="project" value="UniProtKB-SubCell"/>
</dbReference>
<evidence type="ECO:0000256" key="6">
    <source>
        <dbReference type="ARBA" id="ARBA00022443"/>
    </source>
</evidence>
<dbReference type="PRINTS" id="PR00452">
    <property type="entry name" value="SH3DOMAIN"/>
</dbReference>
<dbReference type="Proteomes" id="UP000268093">
    <property type="component" value="Unassembled WGS sequence"/>
</dbReference>
<evidence type="ECO:0000313" key="15">
    <source>
        <dbReference type="EMBL" id="RUP45888.1"/>
    </source>
</evidence>
<keyword evidence="8" id="KW-0967">Endosome</keyword>
<keyword evidence="9" id="KW-0653">Protein transport</keyword>
<dbReference type="InterPro" id="IPR003903">
    <property type="entry name" value="UIM_dom"/>
</dbReference>
<dbReference type="GO" id="GO:0035091">
    <property type="term" value="F:phosphatidylinositol binding"/>
    <property type="evidence" value="ECO:0007669"/>
    <property type="project" value="InterPro"/>
</dbReference>
<dbReference type="SUPFAM" id="SSF50044">
    <property type="entry name" value="SH3-domain"/>
    <property type="match status" value="1"/>
</dbReference>
<reference evidence="15 16" key="1">
    <citation type="journal article" date="2018" name="New Phytol.">
        <title>Phylogenomics of Endogonaceae and evolution of mycorrhizas within Mucoromycota.</title>
        <authorList>
            <person name="Chang Y."/>
            <person name="Desiro A."/>
            <person name="Na H."/>
            <person name="Sandor L."/>
            <person name="Lipzen A."/>
            <person name="Clum A."/>
            <person name="Barry K."/>
            <person name="Grigoriev I.V."/>
            <person name="Martin F.M."/>
            <person name="Stajich J.E."/>
            <person name="Smith M.E."/>
            <person name="Bonito G."/>
            <person name="Spatafora J.W."/>
        </authorList>
    </citation>
    <scope>NUCLEOTIDE SEQUENCE [LARGE SCALE GENOMIC DNA]</scope>
    <source>
        <strain evidence="15 16">GMNB39</strain>
    </source>
</reference>
<feature type="domain" description="SH3" evidence="13">
    <location>
        <begin position="205"/>
        <end position="264"/>
    </location>
</feature>
<evidence type="ECO:0000259" key="13">
    <source>
        <dbReference type="PROSITE" id="PS50002"/>
    </source>
</evidence>
<dbReference type="Gene3D" id="1.20.5.1940">
    <property type="match status" value="1"/>
</dbReference>
<keyword evidence="10" id="KW-0472">Membrane</keyword>
<evidence type="ECO:0000256" key="9">
    <source>
        <dbReference type="ARBA" id="ARBA00022927"/>
    </source>
</evidence>
<dbReference type="GO" id="GO:0033565">
    <property type="term" value="C:ESCRT-0 complex"/>
    <property type="evidence" value="ECO:0007669"/>
    <property type="project" value="TreeGrafter"/>
</dbReference>
<dbReference type="PRINTS" id="PR00499">
    <property type="entry name" value="P67PHOX"/>
</dbReference>
<name>A0A433D4Y3_9FUNG</name>
<dbReference type="FunFam" id="2.30.30.40:FF:000072">
    <property type="entry name" value="Unconventional Myosin IB"/>
    <property type="match status" value="1"/>
</dbReference>
<comment type="caution">
    <text evidence="15">The sequence shown here is derived from an EMBL/GenBank/DDBJ whole genome shotgun (WGS) entry which is preliminary data.</text>
</comment>
<proteinExistence type="inferred from homology"/>
<keyword evidence="16" id="KW-1185">Reference proteome</keyword>
<gene>
    <name evidence="15" type="ORF">BC936DRAFT_147613</name>
</gene>
<dbReference type="InterPro" id="IPR050670">
    <property type="entry name" value="STAM"/>
</dbReference>
<dbReference type="SUPFAM" id="SSF48464">
    <property type="entry name" value="ENTH/VHS domain"/>
    <property type="match status" value="1"/>
</dbReference>
<evidence type="ECO:0000313" key="16">
    <source>
        <dbReference type="Proteomes" id="UP000268093"/>
    </source>
</evidence>
<dbReference type="Pfam" id="PF00790">
    <property type="entry name" value="VHS"/>
    <property type="match status" value="1"/>
</dbReference>
<accession>A0A433D4Y3</accession>
<dbReference type="Gene3D" id="2.30.30.40">
    <property type="entry name" value="SH3 Domains"/>
    <property type="match status" value="1"/>
</dbReference>
<feature type="domain" description="VHS" evidence="14">
    <location>
        <begin position="15"/>
        <end position="145"/>
    </location>
</feature>
<dbReference type="InterPro" id="IPR002014">
    <property type="entry name" value="VHS_dom"/>
</dbReference>
<dbReference type="Gene3D" id="1.25.40.90">
    <property type="match status" value="1"/>
</dbReference>
<dbReference type="SMART" id="SM00326">
    <property type="entry name" value="SH3"/>
    <property type="match status" value="1"/>
</dbReference>
<dbReference type="SMART" id="SM00288">
    <property type="entry name" value="VHS"/>
    <property type="match status" value="1"/>
</dbReference>
<dbReference type="InterPro" id="IPR001452">
    <property type="entry name" value="SH3_domain"/>
</dbReference>
<evidence type="ECO:0000256" key="7">
    <source>
        <dbReference type="ARBA" id="ARBA00022448"/>
    </source>
</evidence>
<keyword evidence="6 11" id="KW-0728">SH3 domain</keyword>
<dbReference type="Pfam" id="PF03127">
    <property type="entry name" value="GAT"/>
    <property type="match status" value="1"/>
</dbReference>
<dbReference type="CDD" id="cd11805">
    <property type="entry name" value="SH3_GRB2_like_C"/>
    <property type="match status" value="1"/>
</dbReference>
<dbReference type="GO" id="GO:0043328">
    <property type="term" value="P:protein transport to vacuole involved in ubiquitin-dependent protein catabolic process via the multivesicular body sorting pathway"/>
    <property type="evidence" value="ECO:0007669"/>
    <property type="project" value="TreeGrafter"/>
</dbReference>
<dbReference type="EMBL" id="RBNI01006644">
    <property type="protein sequence ID" value="RUP45888.1"/>
    <property type="molecule type" value="Genomic_DNA"/>
</dbReference>
<feature type="compositionally biased region" description="Basic and acidic residues" evidence="12">
    <location>
        <begin position="150"/>
        <end position="164"/>
    </location>
</feature>
<evidence type="ECO:0000256" key="5">
    <source>
        <dbReference type="ARBA" id="ARBA00018978"/>
    </source>
</evidence>
<dbReference type="PROSITE" id="PS50330">
    <property type="entry name" value="UIM"/>
    <property type="match status" value="1"/>
</dbReference>
<evidence type="ECO:0000256" key="1">
    <source>
        <dbReference type="ARBA" id="ARBA00002654"/>
    </source>
</evidence>
<dbReference type="InterPro" id="IPR008942">
    <property type="entry name" value="ENTH_VHS"/>
</dbReference>
<evidence type="ECO:0000256" key="11">
    <source>
        <dbReference type="PROSITE-ProRule" id="PRU00192"/>
    </source>
</evidence>
<organism evidence="15 16">
    <name type="scientific">Jimgerdemannia flammicorona</name>
    <dbReference type="NCBI Taxonomy" id="994334"/>
    <lineage>
        <taxon>Eukaryota</taxon>
        <taxon>Fungi</taxon>
        <taxon>Fungi incertae sedis</taxon>
        <taxon>Mucoromycota</taxon>
        <taxon>Mucoromycotina</taxon>
        <taxon>Endogonomycetes</taxon>
        <taxon>Endogonales</taxon>
        <taxon>Endogonaceae</taxon>
        <taxon>Jimgerdemannia</taxon>
    </lineage>
</organism>
<comment type="subcellular location">
    <subcellularLocation>
        <location evidence="2">Endosome membrane</location>
        <topology evidence="2">Peripheral membrane protein</topology>
        <orientation evidence="2">Cytoplasmic side</orientation>
    </subcellularLocation>
</comment>
<evidence type="ECO:0000256" key="10">
    <source>
        <dbReference type="ARBA" id="ARBA00023136"/>
    </source>
</evidence>
<evidence type="ECO:0000256" key="3">
    <source>
        <dbReference type="ARBA" id="ARBA00009666"/>
    </source>
</evidence>
<evidence type="ECO:0000256" key="4">
    <source>
        <dbReference type="ARBA" id="ARBA00017923"/>
    </source>
</evidence>
<sequence length="335" mass="37714">MFARSNPYDDIVTNATSENLTSENWELILNVCDKVSRGPPDAARDVVQAVQKRLTSRNANVQLYSLTLSEALVKNCDKVVHREVSSRAFTATLVKIVTDRSTHESVRQRILELIQQWAFEFRTDPTLGIMDETYNSLRAQGIQFPSPQKPKKDPTQSELDKQKEEEEIQLALALSLSETESKSQYKAPATTATAKPIPTSTPAAPSISRVRALYDFTPTESGELGFQKGDIIRVLENVYRDWWKGELKGQTGIFPVNYVEKIVDPTPAELQKEAQMEAEVMAEARNVEQLLQTLAAMDPKKDAVSDNEQVQALYNQTLAIRPKLVKLIEKYSQKK</sequence>
<dbReference type="PANTHER" id="PTHR45929">
    <property type="entry name" value="JAK PATHWAY SIGNAL TRANSDUCTION ADAPTOR MOLECULE"/>
    <property type="match status" value="1"/>
</dbReference>